<dbReference type="Pfam" id="PF01547">
    <property type="entry name" value="SBP_bac_1"/>
    <property type="match status" value="1"/>
</dbReference>
<dbReference type="RefSeq" id="WP_059203805.1">
    <property type="nucleotide sequence ID" value="NZ_KQ948656.1"/>
</dbReference>
<dbReference type="PROSITE" id="PS51257">
    <property type="entry name" value="PROKAR_LIPOPROTEIN"/>
    <property type="match status" value="1"/>
</dbReference>
<dbReference type="Proteomes" id="UP000053669">
    <property type="component" value="Unassembled WGS sequence"/>
</dbReference>
<gene>
    <name evidence="3" type="ORF">AQJ46_01470</name>
</gene>
<evidence type="ECO:0000313" key="3">
    <source>
        <dbReference type="EMBL" id="KUN74262.1"/>
    </source>
</evidence>
<dbReference type="PANTHER" id="PTHR43649">
    <property type="entry name" value="ARABINOSE-BINDING PROTEIN-RELATED"/>
    <property type="match status" value="1"/>
</dbReference>
<feature type="chain" id="PRO_5007106208" evidence="2">
    <location>
        <begin position="24"/>
        <end position="426"/>
    </location>
</feature>
<organism evidence="3 4">
    <name type="scientific">Streptomyces canus</name>
    <dbReference type="NCBI Taxonomy" id="58343"/>
    <lineage>
        <taxon>Bacteria</taxon>
        <taxon>Bacillati</taxon>
        <taxon>Actinomycetota</taxon>
        <taxon>Actinomycetes</taxon>
        <taxon>Kitasatosporales</taxon>
        <taxon>Streptomycetaceae</taxon>
        <taxon>Streptomyces</taxon>
        <taxon>Streptomyces aurantiacus group</taxon>
    </lineage>
</organism>
<feature type="signal peptide" evidence="2">
    <location>
        <begin position="1"/>
        <end position="23"/>
    </location>
</feature>
<keyword evidence="2" id="KW-0732">Signal</keyword>
<dbReference type="EMBL" id="LMWU01000001">
    <property type="protein sequence ID" value="KUN74262.1"/>
    <property type="molecule type" value="Genomic_DNA"/>
</dbReference>
<evidence type="ECO:0000256" key="2">
    <source>
        <dbReference type="SAM" id="SignalP"/>
    </source>
</evidence>
<dbReference type="InterPro" id="IPR006059">
    <property type="entry name" value="SBP"/>
</dbReference>
<dbReference type="STRING" id="58343.AQJ46_01470"/>
<evidence type="ECO:0000256" key="1">
    <source>
        <dbReference type="SAM" id="MobiDB-lite"/>
    </source>
</evidence>
<proteinExistence type="predicted"/>
<feature type="region of interest" description="Disordered" evidence="1">
    <location>
        <begin position="403"/>
        <end position="426"/>
    </location>
</feature>
<name>A0A101SH87_9ACTN</name>
<dbReference type="PANTHER" id="PTHR43649:SF32">
    <property type="entry name" value="SUGAR BINDING SECRETED PROTEIN"/>
    <property type="match status" value="1"/>
</dbReference>
<comment type="caution">
    <text evidence="3">The sequence shown here is derived from an EMBL/GenBank/DDBJ whole genome shotgun (WGS) entry which is preliminary data.</text>
</comment>
<dbReference type="InterPro" id="IPR019546">
    <property type="entry name" value="TAT_signal_bac_arc"/>
</dbReference>
<protein>
    <submittedName>
        <fullName evidence="3">ABC transporter substrate-binding protein</fullName>
    </submittedName>
</protein>
<dbReference type="InterPro" id="IPR050490">
    <property type="entry name" value="Bact_solute-bd_prot1"/>
</dbReference>
<dbReference type="SUPFAM" id="SSF53850">
    <property type="entry name" value="Periplasmic binding protein-like II"/>
    <property type="match status" value="1"/>
</dbReference>
<accession>A0A101SH87</accession>
<reference evidence="3 4" key="1">
    <citation type="submission" date="2015-10" db="EMBL/GenBank/DDBJ databases">
        <title>Draft genome sequence of Streptomyces canus DSM 40017, type strain for the species Streptomyces canus.</title>
        <authorList>
            <person name="Ruckert C."/>
            <person name="Winkler A."/>
            <person name="Kalinowski J."/>
            <person name="Kampfer P."/>
            <person name="Glaeser S."/>
        </authorList>
    </citation>
    <scope>NUCLEOTIDE SEQUENCE [LARGE SCALE GENOMIC DNA]</scope>
    <source>
        <strain evidence="3 4">DSM 40017</strain>
    </source>
</reference>
<dbReference type="AlphaFoldDB" id="A0A101SH87"/>
<dbReference type="PROSITE" id="PS51318">
    <property type="entry name" value="TAT"/>
    <property type="match status" value="1"/>
</dbReference>
<dbReference type="Gene3D" id="3.40.190.10">
    <property type="entry name" value="Periplasmic binding protein-like II"/>
    <property type="match status" value="1"/>
</dbReference>
<evidence type="ECO:0000313" key="4">
    <source>
        <dbReference type="Proteomes" id="UP000053669"/>
    </source>
</evidence>
<dbReference type="InterPro" id="IPR006311">
    <property type="entry name" value="TAT_signal"/>
</dbReference>
<feature type="compositionally biased region" description="Polar residues" evidence="1">
    <location>
        <begin position="415"/>
        <end position="426"/>
    </location>
</feature>
<sequence>MDLSRRRFLQAAALTAAAAGATAACGGSSGSSGSKDDKDLTLWYWGGALSDKVVAEAKTHFSGQVKLTTNSIGGDFKQKLTTTLAAGAAVPDITGIKGEDIASFLPNGSRFLDLNDLGFKKLSSQYLDWKTKLAQTTDGKQIGFPIDIGPTALYYRADLFDKAGLPSDPAKVAAETKTWDDYYALGAELKKALPGTYLINNLGSVFNIAVGQGTKRFIDENNHFIGDQDHIRAAWDLSVRPYQLGLDGKINDNTHNAALSKGTLTTELGAAWHALDIEQAAPNTKGKWHVSPNPGGPANQGGSYLALPKQCRNPEEAFKIISWILNPANDARGFTDAAIFPACPAAYAMPAMTGPDAFFGGQKIIEVFGPAAEAIPASYEAPADAAVMAPYLTELTNIEAKGKKPDDAWKDAVSQAKQIGQRQGVS</sequence>
<dbReference type="NCBIfam" id="TIGR01409">
    <property type="entry name" value="TAT_signal_seq"/>
    <property type="match status" value="1"/>
</dbReference>